<sequence>MVTVIRVLISLLPLFWTCFSFDLPLLRMIRGKERDIVARSMLRFQPPRLDLLYRNYEYPPDRSVVQPMVVFDGRLYSLRQ</sequence>
<gene>
    <name evidence="1" type="ORF">GCK32_003258</name>
    <name evidence="2" type="ORF">GCK32_004974</name>
</gene>
<comment type="caution">
    <text evidence="2">The sequence shown here is derived from an EMBL/GenBank/DDBJ whole genome shotgun (WGS) entry which is preliminary data.</text>
</comment>
<name>A0AAN8G2Z5_TRICO</name>
<dbReference type="EMBL" id="WIXE01019382">
    <property type="protein sequence ID" value="KAK5970062.1"/>
    <property type="molecule type" value="Genomic_DNA"/>
</dbReference>
<dbReference type="AlphaFoldDB" id="A0AAN8G2Z5"/>
<protein>
    <submittedName>
        <fullName evidence="2">Uncharacterized protein</fullName>
    </submittedName>
</protein>
<accession>A0AAN8G2Z5</accession>
<keyword evidence="3" id="KW-1185">Reference proteome</keyword>
<reference evidence="2 3" key="1">
    <citation type="submission" date="2019-10" db="EMBL/GenBank/DDBJ databases">
        <title>Assembly and Annotation for the nematode Trichostrongylus colubriformis.</title>
        <authorList>
            <person name="Martin J."/>
        </authorList>
    </citation>
    <scope>NUCLEOTIDE SEQUENCE [LARGE SCALE GENOMIC DNA]</scope>
    <source>
        <strain evidence="2">G859</strain>
        <tissue evidence="2">Whole worm</tissue>
    </source>
</reference>
<evidence type="ECO:0000313" key="2">
    <source>
        <dbReference type="EMBL" id="KAK5979753.1"/>
    </source>
</evidence>
<dbReference type="Proteomes" id="UP001331761">
    <property type="component" value="Unassembled WGS sequence"/>
</dbReference>
<proteinExistence type="predicted"/>
<evidence type="ECO:0000313" key="3">
    <source>
        <dbReference type="Proteomes" id="UP001331761"/>
    </source>
</evidence>
<evidence type="ECO:0000313" key="1">
    <source>
        <dbReference type="EMBL" id="KAK5970062.1"/>
    </source>
</evidence>
<dbReference type="EMBL" id="WIXE01008025">
    <property type="protein sequence ID" value="KAK5979753.1"/>
    <property type="molecule type" value="Genomic_DNA"/>
</dbReference>
<organism evidence="2 3">
    <name type="scientific">Trichostrongylus colubriformis</name>
    <name type="common">Black scour worm</name>
    <dbReference type="NCBI Taxonomy" id="6319"/>
    <lineage>
        <taxon>Eukaryota</taxon>
        <taxon>Metazoa</taxon>
        <taxon>Ecdysozoa</taxon>
        <taxon>Nematoda</taxon>
        <taxon>Chromadorea</taxon>
        <taxon>Rhabditida</taxon>
        <taxon>Rhabditina</taxon>
        <taxon>Rhabditomorpha</taxon>
        <taxon>Strongyloidea</taxon>
        <taxon>Trichostrongylidae</taxon>
        <taxon>Trichostrongylus</taxon>
    </lineage>
</organism>